<proteinExistence type="predicted"/>
<dbReference type="Pfam" id="PF00248">
    <property type="entry name" value="Aldo_ket_red"/>
    <property type="match status" value="1"/>
</dbReference>
<dbReference type="Proteomes" id="UP001556367">
    <property type="component" value="Unassembled WGS sequence"/>
</dbReference>
<dbReference type="SUPFAM" id="SSF51430">
    <property type="entry name" value="NAD(P)-linked oxidoreductase"/>
    <property type="match status" value="1"/>
</dbReference>
<protein>
    <recommendedName>
        <fullName evidence="1">NADP-dependent oxidoreductase domain-containing protein</fullName>
    </recommendedName>
</protein>
<accession>A0ABR3IY20</accession>
<evidence type="ECO:0000259" key="1">
    <source>
        <dbReference type="Pfam" id="PF00248"/>
    </source>
</evidence>
<comment type="caution">
    <text evidence="2">The sequence shown here is derived from an EMBL/GenBank/DDBJ whole genome shotgun (WGS) entry which is preliminary data.</text>
</comment>
<reference evidence="3" key="1">
    <citation type="submission" date="2024-06" db="EMBL/GenBank/DDBJ databases">
        <title>Multi-omics analyses provide insights into the biosynthesis of the anticancer antibiotic pleurotin in Hohenbuehelia grisea.</title>
        <authorList>
            <person name="Weaver J.A."/>
            <person name="Alberti F."/>
        </authorList>
    </citation>
    <scope>NUCLEOTIDE SEQUENCE [LARGE SCALE GENOMIC DNA]</scope>
    <source>
        <strain evidence="3">T-177</strain>
    </source>
</reference>
<organism evidence="2 3">
    <name type="scientific">Hohenbuehelia grisea</name>
    <dbReference type="NCBI Taxonomy" id="104357"/>
    <lineage>
        <taxon>Eukaryota</taxon>
        <taxon>Fungi</taxon>
        <taxon>Dikarya</taxon>
        <taxon>Basidiomycota</taxon>
        <taxon>Agaricomycotina</taxon>
        <taxon>Agaricomycetes</taxon>
        <taxon>Agaricomycetidae</taxon>
        <taxon>Agaricales</taxon>
        <taxon>Pleurotineae</taxon>
        <taxon>Pleurotaceae</taxon>
        <taxon>Hohenbuehelia</taxon>
    </lineage>
</organism>
<keyword evidence="3" id="KW-1185">Reference proteome</keyword>
<sequence>MRPMSELAKRKGATMAQVALAWSLANDAVSAPIVGTTSLKNLEEFKLIDVVHIELTSDDIKHLEKPYKPMPIIGFS</sequence>
<dbReference type="Gene3D" id="3.20.20.100">
    <property type="entry name" value="NADP-dependent oxidoreductase domain"/>
    <property type="match status" value="1"/>
</dbReference>
<dbReference type="InterPro" id="IPR036812">
    <property type="entry name" value="NAD(P)_OxRdtase_dom_sf"/>
</dbReference>
<name>A0ABR3IY20_9AGAR</name>
<evidence type="ECO:0000313" key="2">
    <source>
        <dbReference type="EMBL" id="KAL0948010.1"/>
    </source>
</evidence>
<evidence type="ECO:0000313" key="3">
    <source>
        <dbReference type="Proteomes" id="UP001556367"/>
    </source>
</evidence>
<dbReference type="EMBL" id="JASNQZ010000014">
    <property type="protein sequence ID" value="KAL0948010.1"/>
    <property type="molecule type" value="Genomic_DNA"/>
</dbReference>
<feature type="domain" description="NADP-dependent oxidoreductase" evidence="1">
    <location>
        <begin position="3"/>
        <end position="65"/>
    </location>
</feature>
<gene>
    <name evidence="2" type="ORF">HGRIS_010632</name>
</gene>
<dbReference type="InterPro" id="IPR023210">
    <property type="entry name" value="NADP_OxRdtase_dom"/>
</dbReference>